<evidence type="ECO:0000313" key="3">
    <source>
        <dbReference type="Proteomes" id="UP000320672"/>
    </source>
</evidence>
<dbReference type="InterPro" id="IPR008969">
    <property type="entry name" value="CarboxyPept-like_regulatory"/>
</dbReference>
<keyword evidence="3" id="KW-1185">Reference proteome</keyword>
<dbReference type="SUPFAM" id="SSF49464">
    <property type="entry name" value="Carboxypeptidase regulatory domain-like"/>
    <property type="match status" value="1"/>
</dbReference>
<reference evidence="2 3" key="1">
    <citation type="submission" date="2019-02" db="EMBL/GenBank/DDBJ databases">
        <title>Deep-cultivation of Planctomycetes and their phenomic and genomic characterization uncovers novel biology.</title>
        <authorList>
            <person name="Wiegand S."/>
            <person name="Jogler M."/>
            <person name="Boedeker C."/>
            <person name="Pinto D."/>
            <person name="Vollmers J."/>
            <person name="Rivas-Marin E."/>
            <person name="Kohn T."/>
            <person name="Peeters S.H."/>
            <person name="Heuer A."/>
            <person name="Rast P."/>
            <person name="Oberbeckmann S."/>
            <person name="Bunk B."/>
            <person name="Jeske O."/>
            <person name="Meyerdierks A."/>
            <person name="Storesund J.E."/>
            <person name="Kallscheuer N."/>
            <person name="Luecker S."/>
            <person name="Lage O.M."/>
            <person name="Pohl T."/>
            <person name="Merkel B.J."/>
            <person name="Hornburger P."/>
            <person name="Mueller R.-W."/>
            <person name="Bruemmer F."/>
            <person name="Labrenz M."/>
            <person name="Spormann A.M."/>
            <person name="Op den Camp H."/>
            <person name="Overmann J."/>
            <person name="Amann R."/>
            <person name="Jetten M.S.M."/>
            <person name="Mascher T."/>
            <person name="Medema M.H."/>
            <person name="Devos D.P."/>
            <person name="Kaster A.-K."/>
            <person name="Ovreas L."/>
            <person name="Rohde M."/>
            <person name="Galperin M.Y."/>
            <person name="Jogler C."/>
        </authorList>
    </citation>
    <scope>NUCLEOTIDE SEQUENCE [LARGE SCALE GENOMIC DNA]</scope>
    <source>
        <strain evidence="2 3">FF011L</strain>
    </source>
</reference>
<evidence type="ECO:0000313" key="2">
    <source>
        <dbReference type="EMBL" id="QDS93385.1"/>
    </source>
</evidence>
<sequence precursor="true">MPSHKKFAALVLAFAALPLIGCGGPSVPVGSVSGTVTIDGQPASGVTVSFQPVESGRGSTGVTDEEGYYELVYSASTEGALIGKHKVGIRGPEPGFDDAATATSAVLKESASIKPEYLRMQKDVEVTSGSNTIDLTYP</sequence>
<accession>A0A517MER4</accession>
<gene>
    <name evidence="2" type="ORF">FF011L_21500</name>
</gene>
<organism evidence="2 3">
    <name type="scientific">Roseimaritima multifibrata</name>
    <dbReference type="NCBI Taxonomy" id="1930274"/>
    <lineage>
        <taxon>Bacteria</taxon>
        <taxon>Pseudomonadati</taxon>
        <taxon>Planctomycetota</taxon>
        <taxon>Planctomycetia</taxon>
        <taxon>Pirellulales</taxon>
        <taxon>Pirellulaceae</taxon>
        <taxon>Roseimaritima</taxon>
    </lineage>
</organism>
<proteinExistence type="predicted"/>
<dbReference type="RefSeq" id="WP_145351561.1">
    <property type="nucleotide sequence ID" value="NZ_CP036262.1"/>
</dbReference>
<feature type="signal peptide" evidence="1">
    <location>
        <begin position="1"/>
        <end position="21"/>
    </location>
</feature>
<dbReference type="KEGG" id="rml:FF011L_21500"/>
<dbReference type="EMBL" id="CP036262">
    <property type="protein sequence ID" value="QDS93385.1"/>
    <property type="molecule type" value="Genomic_DNA"/>
</dbReference>
<protein>
    <recommendedName>
        <fullName evidence="4">Carboxypeptidase regulatory-like domain-containing protein</fullName>
    </recommendedName>
</protein>
<dbReference type="AlphaFoldDB" id="A0A517MER4"/>
<keyword evidence="1" id="KW-0732">Signal</keyword>
<dbReference type="Proteomes" id="UP000320672">
    <property type="component" value="Chromosome"/>
</dbReference>
<dbReference type="OrthoDB" id="289014at2"/>
<name>A0A517MER4_9BACT</name>
<feature type="chain" id="PRO_5021897481" description="Carboxypeptidase regulatory-like domain-containing protein" evidence="1">
    <location>
        <begin position="22"/>
        <end position="138"/>
    </location>
</feature>
<evidence type="ECO:0008006" key="4">
    <source>
        <dbReference type="Google" id="ProtNLM"/>
    </source>
</evidence>
<evidence type="ECO:0000256" key="1">
    <source>
        <dbReference type="SAM" id="SignalP"/>
    </source>
</evidence>